<comment type="similarity">
    <text evidence="2 5">Belongs to the ORC2 family.</text>
</comment>
<comment type="function">
    <text evidence="5">Component of the origin recognition complex (ORC) that binds origins of replication. DNA-binding is ATP-dependent. ORC is required to assemble the pre-replication complex necessary to initiate DNA replication.</text>
</comment>
<name>A0AAF0DDV4_9EURO</name>
<dbReference type="GO" id="GO:0003688">
    <property type="term" value="F:DNA replication origin binding"/>
    <property type="evidence" value="ECO:0007669"/>
    <property type="project" value="UniProtKB-UniRule"/>
</dbReference>
<organism evidence="9 10">
    <name type="scientific">Emydomyces testavorans</name>
    <dbReference type="NCBI Taxonomy" id="2070801"/>
    <lineage>
        <taxon>Eukaryota</taxon>
        <taxon>Fungi</taxon>
        <taxon>Dikarya</taxon>
        <taxon>Ascomycota</taxon>
        <taxon>Pezizomycotina</taxon>
        <taxon>Eurotiomycetes</taxon>
        <taxon>Eurotiomycetidae</taxon>
        <taxon>Onygenales</taxon>
        <taxon>Nannizziopsiaceae</taxon>
        <taxon>Emydomyces</taxon>
    </lineage>
</organism>
<dbReference type="AlphaFoldDB" id="A0AAF0DDV4"/>
<evidence type="ECO:0000256" key="1">
    <source>
        <dbReference type="ARBA" id="ARBA00004123"/>
    </source>
</evidence>
<comment type="subcellular location">
    <subcellularLocation>
        <location evidence="1 5">Nucleus</location>
    </subcellularLocation>
</comment>
<proteinExistence type="inferred from homology"/>
<evidence type="ECO:0000256" key="2">
    <source>
        <dbReference type="ARBA" id="ARBA00007421"/>
    </source>
</evidence>
<dbReference type="PANTHER" id="PTHR14052">
    <property type="entry name" value="ORIGIN RECOGNITION COMPLEX SUBUNIT 2"/>
    <property type="match status" value="1"/>
</dbReference>
<dbReference type="InterPro" id="IPR007220">
    <property type="entry name" value="ORC2"/>
</dbReference>
<dbReference type="InterPro" id="IPR056773">
    <property type="entry name" value="WHD_ORC2"/>
</dbReference>
<accession>A0AAF0DDV4</accession>
<feature type="domain" description="Origin recognition complex subunit 2 RecA-like" evidence="7">
    <location>
        <begin position="231"/>
        <end position="400"/>
    </location>
</feature>
<dbReference type="EMBL" id="CP120627">
    <property type="protein sequence ID" value="WEW56453.1"/>
    <property type="molecule type" value="Genomic_DNA"/>
</dbReference>
<evidence type="ECO:0000256" key="5">
    <source>
        <dbReference type="RuleBase" id="RU368084"/>
    </source>
</evidence>
<feature type="compositionally biased region" description="Acidic residues" evidence="6">
    <location>
        <begin position="127"/>
        <end position="138"/>
    </location>
</feature>
<dbReference type="GO" id="GO:0006260">
    <property type="term" value="P:DNA replication"/>
    <property type="evidence" value="ECO:0007669"/>
    <property type="project" value="UniProtKB-UniRule"/>
</dbReference>
<dbReference type="InterPro" id="IPR056772">
    <property type="entry name" value="RecA-like_ORC2"/>
</dbReference>
<evidence type="ECO:0000259" key="8">
    <source>
        <dbReference type="Pfam" id="PF24882"/>
    </source>
</evidence>
<dbReference type="PANTHER" id="PTHR14052:SF0">
    <property type="entry name" value="ORIGIN RECOGNITION COMPLEX SUBUNIT 2"/>
    <property type="match status" value="1"/>
</dbReference>
<keyword evidence="3 5" id="KW-0235">DNA replication</keyword>
<keyword evidence="4 5" id="KW-0539">Nucleus</keyword>
<gene>
    <name evidence="9" type="primary">ORC2</name>
    <name evidence="9" type="ORF">PRK78_001897</name>
</gene>
<feature type="compositionally biased region" description="Basic and acidic residues" evidence="6">
    <location>
        <begin position="139"/>
        <end position="155"/>
    </location>
</feature>
<evidence type="ECO:0000259" key="7">
    <source>
        <dbReference type="Pfam" id="PF04084"/>
    </source>
</evidence>
<sequence length="555" mass="62645">MKRKKSLVSSDEDPLQVQESTPRKRRAVSNDTGKSPQLSTPSTRSRSRAKQSTANTLGESPTPKPKAKSSFFLTPSKNKRAQGVADDTPSQKNADRSAKRKSVGILLNPDEDDAWDGGERLARQIWDIDDESEGDGEENGIRGAEEEPEKKEGYLKEPSTTQRLSKQPRTRVRRRTPTPEGDLPAHEKYFFQNRPGPVLTSDNTLSKLTLLTHEEYFDHLEKHTDHNSENKKALSQIHERSFPQWNFELSEGFNICLHGYGSKRNLLHAFADWLYERYTEPPIIVVVNGYAANITLRSIFATIMGAAMGPEIPSKLGTQPSEVLDLLQSSLNAKPPKRPITILINSIDAIQLRRQSYQALLARLASLPHVNIIATADTPNFLLLWDSGLRDQFNFAFHDCTTFVPYDVEINVVDEVHSLLGRKVRRIGGKQGIGFVLKSLPENTRKLYRLLIIELLTLVGDQHILEDEGDEATGNHRDKAGKEPKEAVIEWRTLFHKATEEFISSSELMFRTQLKEFYDHQMVVSRTDASGVEMLGVPLSQEEMESILEDLVIEQ</sequence>
<feature type="compositionally biased region" description="Basic residues" evidence="6">
    <location>
        <begin position="166"/>
        <end position="176"/>
    </location>
</feature>
<evidence type="ECO:0000313" key="9">
    <source>
        <dbReference type="EMBL" id="WEW56453.1"/>
    </source>
</evidence>
<feature type="region of interest" description="Disordered" evidence="6">
    <location>
        <begin position="1"/>
        <end position="187"/>
    </location>
</feature>
<feature type="compositionally biased region" description="Polar residues" evidence="6">
    <location>
        <begin position="29"/>
        <end position="59"/>
    </location>
</feature>
<evidence type="ECO:0000313" key="10">
    <source>
        <dbReference type="Proteomes" id="UP001219355"/>
    </source>
</evidence>
<keyword evidence="10" id="KW-1185">Reference proteome</keyword>
<comment type="subunit">
    <text evidence="5">Component of the origin recognition complex (ORC).</text>
</comment>
<reference evidence="9" key="1">
    <citation type="submission" date="2023-03" db="EMBL/GenBank/DDBJ databases">
        <title>Emydomyces testavorans Genome Sequence.</title>
        <authorList>
            <person name="Hoyer L."/>
        </authorList>
    </citation>
    <scope>NUCLEOTIDE SEQUENCE</scope>
    <source>
        <strain evidence="9">16-2883</strain>
    </source>
</reference>
<evidence type="ECO:0000256" key="6">
    <source>
        <dbReference type="SAM" id="MobiDB-lite"/>
    </source>
</evidence>
<dbReference type="Pfam" id="PF24882">
    <property type="entry name" value="WHD_ORC2"/>
    <property type="match status" value="1"/>
</dbReference>
<dbReference type="Pfam" id="PF04084">
    <property type="entry name" value="RecA-like_ORC2"/>
    <property type="match status" value="1"/>
</dbReference>
<evidence type="ECO:0000256" key="4">
    <source>
        <dbReference type="ARBA" id="ARBA00023242"/>
    </source>
</evidence>
<protein>
    <recommendedName>
        <fullName evidence="5">Origin recognition complex subunit 2</fullName>
    </recommendedName>
</protein>
<dbReference type="GO" id="GO:0005664">
    <property type="term" value="C:nuclear origin of replication recognition complex"/>
    <property type="evidence" value="ECO:0007669"/>
    <property type="project" value="UniProtKB-UniRule"/>
</dbReference>
<evidence type="ECO:0000256" key="3">
    <source>
        <dbReference type="ARBA" id="ARBA00022705"/>
    </source>
</evidence>
<feature type="domain" description="Origin recognition complex subunit 2 winged-helix" evidence="8">
    <location>
        <begin position="483"/>
        <end position="543"/>
    </location>
</feature>
<dbReference type="Proteomes" id="UP001219355">
    <property type="component" value="Chromosome 1"/>
</dbReference>